<evidence type="ECO:0000256" key="2">
    <source>
        <dbReference type="ARBA" id="ARBA00023125"/>
    </source>
</evidence>
<evidence type="ECO:0000313" key="5">
    <source>
        <dbReference type="EMBL" id="MFC7304103.1"/>
    </source>
</evidence>
<evidence type="ECO:0000259" key="4">
    <source>
        <dbReference type="PROSITE" id="PS01124"/>
    </source>
</evidence>
<organism evidence="5 6">
    <name type="scientific">Streptomyces monticola</name>
    <dbReference type="NCBI Taxonomy" id="2666263"/>
    <lineage>
        <taxon>Bacteria</taxon>
        <taxon>Bacillati</taxon>
        <taxon>Actinomycetota</taxon>
        <taxon>Actinomycetes</taxon>
        <taxon>Kitasatosporales</taxon>
        <taxon>Streptomycetaceae</taxon>
        <taxon>Streptomyces</taxon>
    </lineage>
</organism>
<dbReference type="InterPro" id="IPR018062">
    <property type="entry name" value="HTH_AraC-typ_CS"/>
</dbReference>
<evidence type="ECO:0000256" key="1">
    <source>
        <dbReference type="ARBA" id="ARBA00023015"/>
    </source>
</evidence>
<dbReference type="SUPFAM" id="SSF46689">
    <property type="entry name" value="Homeodomain-like"/>
    <property type="match status" value="1"/>
</dbReference>
<dbReference type="PROSITE" id="PS00041">
    <property type="entry name" value="HTH_ARAC_FAMILY_1"/>
    <property type="match status" value="1"/>
</dbReference>
<dbReference type="InterPro" id="IPR009057">
    <property type="entry name" value="Homeodomain-like_sf"/>
</dbReference>
<evidence type="ECO:0000313" key="6">
    <source>
        <dbReference type="Proteomes" id="UP001596523"/>
    </source>
</evidence>
<keyword evidence="3" id="KW-0804">Transcription</keyword>
<reference evidence="6" key="1">
    <citation type="journal article" date="2019" name="Int. J. Syst. Evol. Microbiol.">
        <title>The Global Catalogue of Microorganisms (GCM) 10K type strain sequencing project: providing services to taxonomists for standard genome sequencing and annotation.</title>
        <authorList>
            <consortium name="The Broad Institute Genomics Platform"/>
            <consortium name="The Broad Institute Genome Sequencing Center for Infectious Disease"/>
            <person name="Wu L."/>
            <person name="Ma J."/>
        </authorList>
    </citation>
    <scope>NUCLEOTIDE SEQUENCE [LARGE SCALE GENOMIC DNA]</scope>
    <source>
        <strain evidence="6">SYNS20</strain>
    </source>
</reference>
<keyword evidence="6" id="KW-1185">Reference proteome</keyword>
<dbReference type="InterPro" id="IPR050204">
    <property type="entry name" value="AraC_XylS_family_regulators"/>
</dbReference>
<dbReference type="PANTHER" id="PTHR46796">
    <property type="entry name" value="HTH-TYPE TRANSCRIPTIONAL ACTIVATOR RHAS-RELATED"/>
    <property type="match status" value="1"/>
</dbReference>
<dbReference type="InterPro" id="IPR035418">
    <property type="entry name" value="AraC-bd_2"/>
</dbReference>
<dbReference type="Pfam" id="PF14525">
    <property type="entry name" value="AraC_binding_2"/>
    <property type="match status" value="1"/>
</dbReference>
<accession>A0ABW2JES6</accession>
<protein>
    <submittedName>
        <fullName evidence="5">AraC family transcriptional regulator</fullName>
    </submittedName>
</protein>
<feature type="domain" description="HTH araC/xylS-type" evidence="4">
    <location>
        <begin position="227"/>
        <end position="328"/>
    </location>
</feature>
<sequence>MHDFWREQLLGNPTSLRTADVDEARVSFSEALYANQMRPLGPSSDFLASFDFLPLSATTVARLSFGTDVGMHVGELGAFHVGLVLQGSMAWRQGGREPQNAGVGRAMVFHPEGDIDVERRTGDCRTLSLKIDEREIYRQLELQLGRAPRGPLRFTPTFDVSGGPGEHWAGVARAAARSLFDSQELRHPLVSGPLQEALIAGMLRVADHRYRDDLDQPPLALRPAPVKRALNAIHDRPEHPFTNGELAAVARVSVRWLQEGFRRYVGMPPGEHLRMVRLQKVHEELRVADPSCVRVGDVAHKWGFTHLGRFAAQYRRRFGEPPSQTLLAAGGR</sequence>
<dbReference type="EMBL" id="JBHTCF010000002">
    <property type="protein sequence ID" value="MFC7304103.1"/>
    <property type="molecule type" value="Genomic_DNA"/>
</dbReference>
<dbReference type="PANTHER" id="PTHR46796:SF12">
    <property type="entry name" value="HTH-TYPE DNA-BINDING TRANSCRIPTIONAL ACTIVATOR EUTR"/>
    <property type="match status" value="1"/>
</dbReference>
<proteinExistence type="predicted"/>
<dbReference type="SMART" id="SM00342">
    <property type="entry name" value="HTH_ARAC"/>
    <property type="match status" value="1"/>
</dbReference>
<dbReference type="InterPro" id="IPR018060">
    <property type="entry name" value="HTH_AraC"/>
</dbReference>
<dbReference type="PROSITE" id="PS01124">
    <property type="entry name" value="HTH_ARAC_FAMILY_2"/>
    <property type="match status" value="1"/>
</dbReference>
<evidence type="ECO:0000256" key="3">
    <source>
        <dbReference type="ARBA" id="ARBA00023163"/>
    </source>
</evidence>
<dbReference type="Pfam" id="PF12833">
    <property type="entry name" value="HTH_18"/>
    <property type="match status" value="1"/>
</dbReference>
<dbReference type="RefSeq" id="WP_381827958.1">
    <property type="nucleotide sequence ID" value="NZ_JBHTCF010000002.1"/>
</dbReference>
<dbReference type="Gene3D" id="1.10.10.60">
    <property type="entry name" value="Homeodomain-like"/>
    <property type="match status" value="1"/>
</dbReference>
<name>A0ABW2JES6_9ACTN</name>
<keyword evidence="1" id="KW-0805">Transcription regulation</keyword>
<keyword evidence="2" id="KW-0238">DNA-binding</keyword>
<comment type="caution">
    <text evidence="5">The sequence shown here is derived from an EMBL/GenBank/DDBJ whole genome shotgun (WGS) entry which is preliminary data.</text>
</comment>
<dbReference type="Proteomes" id="UP001596523">
    <property type="component" value="Unassembled WGS sequence"/>
</dbReference>
<gene>
    <name evidence="5" type="ORF">ACFQVC_07735</name>
</gene>